<protein>
    <submittedName>
        <fullName evidence="1">Uncharacterized protein</fullName>
    </submittedName>
</protein>
<dbReference type="EMBL" id="JELY01001509">
    <property type="protein sequence ID" value="KYF55528.1"/>
    <property type="molecule type" value="Genomic_DNA"/>
</dbReference>
<name>A0A150PJA9_SORCE</name>
<organism evidence="1 2">
    <name type="scientific">Sorangium cellulosum</name>
    <name type="common">Polyangium cellulosum</name>
    <dbReference type="NCBI Taxonomy" id="56"/>
    <lineage>
        <taxon>Bacteria</taxon>
        <taxon>Pseudomonadati</taxon>
        <taxon>Myxococcota</taxon>
        <taxon>Polyangia</taxon>
        <taxon>Polyangiales</taxon>
        <taxon>Polyangiaceae</taxon>
        <taxon>Sorangium</taxon>
    </lineage>
</organism>
<sequence>MAITFRVDDVSPATTAPPTLTLGEHLGAALAIGGDAGMRVLDTRGTHPLLAAVHAAFAEHRPLVLSPDAIWLTIAQGFAQHVRLHAEALRPRLVRHQGRSTIEVEWNGPLPEDPASWSAILDTFRGALADRIGEGRARTLVCDFSTTTPVDRVASEIVLLDAYSPYFDYVLSCVCGIPEITLLGTSDDWRAIRARVDVLAELDLGFWTASLAPIADKLVEAAAGRPDIAFFRRIYKPKEAYGRERITGWIARLYPYVGSRGRFDEPNPLLALPLDWEPPADGEPWYNGPGITSDSVPARASSCLLDVHDATSAARHDVMVEGGLMAVEVDDAGCLRPRAAFRIRRGEASIGAVIDAMRAHPRVSLEAAAPSPDDGAFVGLPAELRALHDACGGAHLFDGWRLRPLAEHQPIEVAGWHVTRFLDLPDGTFLAFAVWGEPLYVRLRSDALTPLAHENERPEGIDEVTGLRRDELQSVTIELAGCPAARSSEACEDIPVVGNSVAAILALVLRSEGATELPVVSSLSDALPAWMRSGQQDTASSS</sequence>
<gene>
    <name evidence="1" type="ORF">BE08_42820</name>
</gene>
<dbReference type="PANTHER" id="PTHR31252">
    <property type="entry name" value="DUF4419 DOMAIN-CONTAINING PROTEIN"/>
    <property type="match status" value="1"/>
</dbReference>
<dbReference type="AlphaFoldDB" id="A0A150PJA9"/>
<evidence type="ECO:0000313" key="2">
    <source>
        <dbReference type="Proteomes" id="UP000075420"/>
    </source>
</evidence>
<accession>A0A150PJA9</accession>
<proteinExistence type="predicted"/>
<evidence type="ECO:0000313" key="1">
    <source>
        <dbReference type="EMBL" id="KYF55528.1"/>
    </source>
</evidence>
<dbReference type="Pfam" id="PF14388">
    <property type="entry name" value="DUF4419"/>
    <property type="match status" value="1"/>
</dbReference>
<reference evidence="1 2" key="1">
    <citation type="submission" date="2014-02" db="EMBL/GenBank/DDBJ databases">
        <title>The small core and large imbalanced accessory genome model reveals a collaborative survival strategy of Sorangium cellulosum strains in nature.</title>
        <authorList>
            <person name="Han K."/>
            <person name="Peng R."/>
            <person name="Blom J."/>
            <person name="Li Y.-Z."/>
        </authorList>
    </citation>
    <scope>NUCLEOTIDE SEQUENCE [LARGE SCALE GENOMIC DNA]</scope>
    <source>
        <strain evidence="1 2">So0157-25</strain>
    </source>
</reference>
<dbReference type="InterPro" id="IPR025533">
    <property type="entry name" value="DUF4419"/>
</dbReference>
<dbReference type="Proteomes" id="UP000075420">
    <property type="component" value="Unassembled WGS sequence"/>
</dbReference>
<comment type="caution">
    <text evidence="1">The sequence shown here is derived from an EMBL/GenBank/DDBJ whole genome shotgun (WGS) entry which is preliminary data.</text>
</comment>
<dbReference type="PANTHER" id="PTHR31252:SF11">
    <property type="entry name" value="DUF4419 DOMAIN-CONTAINING PROTEIN"/>
    <property type="match status" value="1"/>
</dbReference>